<gene>
    <name evidence="2" type="ORF">FJR48_09205</name>
</gene>
<evidence type="ECO:0000313" key="3">
    <source>
        <dbReference type="Proteomes" id="UP000326944"/>
    </source>
</evidence>
<accession>A0A5P8P2C8</accession>
<dbReference type="KEGG" id="sulg:FJR48_09205"/>
<dbReference type="Pfam" id="PF03625">
    <property type="entry name" value="DUF302"/>
    <property type="match status" value="1"/>
</dbReference>
<dbReference type="CDD" id="cd14797">
    <property type="entry name" value="DUF302"/>
    <property type="match status" value="1"/>
</dbReference>
<dbReference type="Proteomes" id="UP000326944">
    <property type="component" value="Chromosome"/>
</dbReference>
<dbReference type="InterPro" id="IPR035923">
    <property type="entry name" value="TT1751-like_sf"/>
</dbReference>
<dbReference type="Gene3D" id="3.30.310.70">
    <property type="entry name" value="TT1751-like domain"/>
    <property type="match status" value="1"/>
</dbReference>
<dbReference type="SUPFAM" id="SSF103247">
    <property type="entry name" value="TT1751-like"/>
    <property type="match status" value="1"/>
</dbReference>
<organism evidence="2 3">
    <name type="scientific">Sulfurimonas lithotrophica</name>
    <dbReference type="NCBI Taxonomy" id="2590022"/>
    <lineage>
        <taxon>Bacteria</taxon>
        <taxon>Pseudomonadati</taxon>
        <taxon>Campylobacterota</taxon>
        <taxon>Epsilonproteobacteria</taxon>
        <taxon>Campylobacterales</taxon>
        <taxon>Sulfurimonadaceae</taxon>
        <taxon>Sulfurimonas</taxon>
    </lineage>
</organism>
<reference evidence="2 3" key="1">
    <citation type="submission" date="2019-09" db="EMBL/GenBank/DDBJ databases">
        <title>Sulfurimonas gotlandica sp. nov., a chemoautotrophic and psychrotolerant epsilonproteobacterium isolated from a pelagic redoxcline, and an emended description of the genus Sulfurimonas.</title>
        <authorList>
            <person name="Wang S."/>
            <person name="Jiang L."/>
            <person name="Shao S."/>
        </authorList>
    </citation>
    <scope>NUCLEOTIDE SEQUENCE [LARGE SCALE GENOMIC DNA]</scope>
    <source>
        <strain evidence="2 3">GYSZ_1</strain>
    </source>
</reference>
<dbReference type="OrthoDB" id="9799367at2"/>
<dbReference type="PANTHER" id="PTHR38342">
    <property type="entry name" value="SLR5037 PROTEIN"/>
    <property type="match status" value="1"/>
</dbReference>
<dbReference type="InterPro" id="IPR005180">
    <property type="entry name" value="DUF302"/>
</dbReference>
<evidence type="ECO:0000259" key="1">
    <source>
        <dbReference type="Pfam" id="PF03625"/>
    </source>
</evidence>
<dbReference type="PANTHER" id="PTHR38342:SF2">
    <property type="entry name" value="INNER MEMBRANE OR EXPORTED"/>
    <property type="match status" value="1"/>
</dbReference>
<keyword evidence="3" id="KW-1185">Reference proteome</keyword>
<protein>
    <submittedName>
        <fullName evidence="2">DUF302 domain-containing protein</fullName>
    </submittedName>
</protein>
<feature type="domain" description="DUF302" evidence="1">
    <location>
        <begin position="50"/>
        <end position="111"/>
    </location>
</feature>
<proteinExistence type="predicted"/>
<dbReference type="RefSeq" id="WP_152307841.1">
    <property type="nucleotide sequence ID" value="NZ_CP043617.1"/>
</dbReference>
<name>A0A5P8P2C8_9BACT</name>
<sequence length="143" mass="16102">MKKIVLITLFVSSMFANDIIIKQSSYSVDKTMQNIKDILNAKGLNIFAVIDHQKNAKNIDMNMNESKVIIFGNPKVGTKFMNENMASGLDLPLKIIIYKDKDSKVKLAYRDGTWLKKEHGLSSNKLINKVSNALNNITNKAIK</sequence>
<dbReference type="AlphaFoldDB" id="A0A5P8P2C8"/>
<evidence type="ECO:0000313" key="2">
    <source>
        <dbReference type="EMBL" id="QFR49893.1"/>
    </source>
</evidence>
<dbReference type="EMBL" id="CP043617">
    <property type="protein sequence ID" value="QFR49893.1"/>
    <property type="molecule type" value="Genomic_DNA"/>
</dbReference>